<reference evidence="2 3" key="1">
    <citation type="journal article" date="2009" name="PLoS ONE">
        <title>The complete genome of Teredinibacter turnerae T7901: an intracellular endosymbiont of marine wood-boring bivalves (shipworms).</title>
        <authorList>
            <person name="Yang J.C."/>
            <person name="Madupu R."/>
            <person name="Durkin A.S."/>
            <person name="Ekborg N.A."/>
            <person name="Pedamallu C.S."/>
            <person name="Hostetler J.B."/>
            <person name="Radune D."/>
            <person name="Toms B.S."/>
            <person name="Henrissat B."/>
            <person name="Coutinho P.M."/>
            <person name="Schwarz S."/>
            <person name="Field L."/>
            <person name="Trindade-Silva A.E."/>
            <person name="Soares C.A.G."/>
            <person name="Elshahawi S."/>
            <person name="Hanora A."/>
            <person name="Schmidt E.W."/>
            <person name="Haygood M.G."/>
            <person name="Posfai J."/>
            <person name="Benner J."/>
            <person name="Madinger C."/>
            <person name="Nove J."/>
            <person name="Anton B."/>
            <person name="Chaudhary K."/>
            <person name="Foster J."/>
            <person name="Holman A."/>
            <person name="Kumar S."/>
            <person name="Lessard P.A."/>
            <person name="Luyten Y.A."/>
            <person name="Slatko B."/>
            <person name="Wood N."/>
            <person name="Wu B."/>
            <person name="Teplitski M."/>
            <person name="Mougous J.D."/>
            <person name="Ward N."/>
            <person name="Eisen J.A."/>
            <person name="Badger J.H."/>
            <person name="Distel D.L."/>
        </authorList>
    </citation>
    <scope>NUCLEOTIDE SEQUENCE [LARGE SCALE GENOMIC DNA]</scope>
    <source>
        <strain evidence="3">ATCC 39867 / T7901</strain>
    </source>
</reference>
<dbReference type="Proteomes" id="UP000009080">
    <property type="component" value="Chromosome"/>
</dbReference>
<feature type="transmembrane region" description="Helical" evidence="1">
    <location>
        <begin position="137"/>
        <end position="157"/>
    </location>
</feature>
<dbReference type="HOGENOM" id="CLU_1601892_0_0_6"/>
<evidence type="ECO:0000313" key="3">
    <source>
        <dbReference type="Proteomes" id="UP000009080"/>
    </source>
</evidence>
<organism evidence="2 3">
    <name type="scientific">Teredinibacter turnerae (strain ATCC 39867 / T7901)</name>
    <dbReference type="NCBI Taxonomy" id="377629"/>
    <lineage>
        <taxon>Bacteria</taxon>
        <taxon>Pseudomonadati</taxon>
        <taxon>Pseudomonadota</taxon>
        <taxon>Gammaproteobacteria</taxon>
        <taxon>Cellvibrionales</taxon>
        <taxon>Cellvibrionaceae</taxon>
        <taxon>Teredinibacter</taxon>
    </lineage>
</organism>
<dbReference type="KEGG" id="ttu:TERTU_2296"/>
<name>C5BK52_TERTT</name>
<dbReference type="RefSeq" id="WP_015818287.1">
    <property type="nucleotide sequence ID" value="NC_012997.1"/>
</dbReference>
<gene>
    <name evidence="2" type="ordered locus">TERTU_2296</name>
</gene>
<dbReference type="AlphaFoldDB" id="C5BK52"/>
<keyword evidence="1" id="KW-0812">Transmembrane</keyword>
<feature type="transmembrane region" description="Helical" evidence="1">
    <location>
        <begin position="96"/>
        <end position="117"/>
    </location>
</feature>
<protein>
    <submittedName>
        <fullName evidence="2">Membrane protein</fullName>
    </submittedName>
</protein>
<feature type="transmembrane region" description="Helical" evidence="1">
    <location>
        <begin position="48"/>
        <end position="68"/>
    </location>
</feature>
<evidence type="ECO:0000313" key="2">
    <source>
        <dbReference type="EMBL" id="ACR12175.1"/>
    </source>
</evidence>
<sequence>MLFELTNREKNLWVTLFIDISAMAMYFFKVGSLDKGLYSSAGDMTSVLISVINYSILVSIVLYGLIAFQSSRRDQPAEEPADERDYQFEAKANRSALYTLHTCIICLVGYLYLGYVSEHFGFQGAWVDNITKPLEPIIILHILLVAAFISDCTKALVQLFHYRRGY</sequence>
<dbReference type="EMBL" id="CP001614">
    <property type="protein sequence ID" value="ACR12175.1"/>
    <property type="molecule type" value="Genomic_DNA"/>
</dbReference>
<keyword evidence="1" id="KW-0472">Membrane</keyword>
<accession>C5BK52</accession>
<proteinExistence type="predicted"/>
<feature type="transmembrane region" description="Helical" evidence="1">
    <location>
        <begin position="12"/>
        <end position="28"/>
    </location>
</feature>
<keyword evidence="3" id="KW-1185">Reference proteome</keyword>
<dbReference type="OrthoDB" id="9879862at2"/>
<evidence type="ECO:0000256" key="1">
    <source>
        <dbReference type="SAM" id="Phobius"/>
    </source>
</evidence>
<keyword evidence="1" id="KW-1133">Transmembrane helix</keyword>